<dbReference type="InterPro" id="IPR005990">
    <property type="entry name" value="IMP_DH"/>
</dbReference>
<keyword evidence="7 13" id="KW-0658">Purine biosynthesis</keyword>
<dbReference type="PANTHER" id="PTHR11911">
    <property type="entry name" value="INOSINE-5-MONOPHOSPHATE DEHYDROGENASE RELATED"/>
    <property type="match status" value="1"/>
</dbReference>
<feature type="binding site" evidence="13">
    <location>
        <begin position="362"/>
        <end position="363"/>
    </location>
    <ligand>
        <name>IMP</name>
        <dbReference type="ChEBI" id="CHEBI:58053"/>
    </ligand>
</feature>
<evidence type="ECO:0000256" key="10">
    <source>
        <dbReference type="ARBA" id="ARBA00023027"/>
    </source>
</evidence>
<dbReference type="EMBL" id="DSMG01000080">
    <property type="protein sequence ID" value="HDX31329.1"/>
    <property type="molecule type" value="Genomic_DNA"/>
</dbReference>
<dbReference type="GO" id="GO:0046872">
    <property type="term" value="F:metal ion binding"/>
    <property type="evidence" value="ECO:0007669"/>
    <property type="project" value="UniProtKB-UniRule"/>
</dbReference>
<keyword evidence="5" id="KW-0677">Repeat</keyword>
<keyword evidence="4 13" id="KW-0479">Metal-binding</keyword>
<feature type="binding site" description="in other chain" evidence="13 15">
    <location>
        <position position="304"/>
    </location>
    <ligand>
        <name>K(+)</name>
        <dbReference type="ChEBI" id="CHEBI:29103"/>
        <note>ligand shared between two tetrameric partners</note>
    </ligand>
</feature>
<organism evidence="20">
    <name type="scientific">Caldilinea aerophila</name>
    <dbReference type="NCBI Taxonomy" id="133453"/>
    <lineage>
        <taxon>Bacteria</taxon>
        <taxon>Bacillati</taxon>
        <taxon>Chloroflexota</taxon>
        <taxon>Caldilineae</taxon>
        <taxon>Caldilineales</taxon>
        <taxon>Caldilineaceae</taxon>
        <taxon>Caldilinea</taxon>
    </lineage>
</organism>
<keyword evidence="10 13" id="KW-0520">NAD</keyword>
<keyword evidence="6 13" id="KW-0332">GMP biosynthesis</keyword>
<dbReference type="SUPFAM" id="SSF51412">
    <property type="entry name" value="Inosine monophosphate dehydrogenase (IMPDH)"/>
    <property type="match status" value="1"/>
</dbReference>
<evidence type="ECO:0000259" key="19">
    <source>
        <dbReference type="PROSITE" id="PS51371"/>
    </source>
</evidence>
<comment type="function">
    <text evidence="13">Catalyzes the conversion of inosine 5'-phosphate (IMP) to xanthosine 5'-phosphate (XMP), the first committed and rate-limiting step in the de novo synthesis of guanine nucleotides, and therefore plays an important role in the regulation of cell growth.</text>
</comment>
<feature type="binding site" evidence="13">
    <location>
        <position position="302"/>
    </location>
    <ligand>
        <name>IMP</name>
        <dbReference type="ChEBI" id="CHEBI:58053"/>
    </ligand>
</feature>
<name>A0A7C1JZX2_9CHLR</name>
<feature type="binding site" evidence="13">
    <location>
        <position position="476"/>
    </location>
    <ligand>
        <name>K(+)</name>
        <dbReference type="ChEBI" id="CHEBI:29103"/>
        <note>ligand shared between two tetrameric partners</note>
    </ligand>
</feature>
<comment type="cofactor">
    <cofactor evidence="1 13">
        <name>K(+)</name>
        <dbReference type="ChEBI" id="CHEBI:29103"/>
    </cofactor>
</comment>
<dbReference type="NCBIfam" id="TIGR01302">
    <property type="entry name" value="IMP_dehydrog"/>
    <property type="match status" value="1"/>
</dbReference>
<dbReference type="SMART" id="SM00116">
    <property type="entry name" value="CBS"/>
    <property type="match status" value="2"/>
</dbReference>
<dbReference type="InterPro" id="IPR013785">
    <property type="entry name" value="Aldolase_TIM"/>
</dbReference>
<dbReference type="InterPro" id="IPR001093">
    <property type="entry name" value="IMP_DH_GMPRt"/>
</dbReference>
<dbReference type="UniPathway" id="UPA00601">
    <property type="reaction ID" value="UER00295"/>
</dbReference>
<evidence type="ECO:0000256" key="14">
    <source>
        <dbReference type="PIRSR" id="PIRSR000130-3"/>
    </source>
</evidence>
<dbReference type="GO" id="GO:0000166">
    <property type="term" value="F:nucleotide binding"/>
    <property type="evidence" value="ECO:0007669"/>
    <property type="project" value="UniProtKB-UniRule"/>
</dbReference>
<dbReference type="InterPro" id="IPR000644">
    <property type="entry name" value="CBS_dom"/>
</dbReference>
<evidence type="ECO:0000256" key="1">
    <source>
        <dbReference type="ARBA" id="ARBA00001958"/>
    </source>
</evidence>
<dbReference type="CDD" id="cd00381">
    <property type="entry name" value="IMPDH"/>
    <property type="match status" value="1"/>
</dbReference>
<comment type="activity regulation">
    <text evidence="13">Mycophenolic acid (MPA) is a non-competitive inhibitor that prevents formation of the closed enzyme conformation by binding to the same site as the amobile flap. In contrast, mizoribine monophosphate (MZP) is a competitive inhibitor that induces the closed conformation. MPA is a potent inhibitor of mammalian IMPDHs but a poor inhibitor of the bacterial enzymes. MZP is a more potent inhibitor of bacterial IMPDH.</text>
</comment>
<evidence type="ECO:0000256" key="15">
    <source>
        <dbReference type="PIRSR" id="PIRSR000130-4"/>
    </source>
</evidence>
<evidence type="ECO:0000256" key="8">
    <source>
        <dbReference type="ARBA" id="ARBA00022958"/>
    </source>
</evidence>
<evidence type="ECO:0000256" key="17">
    <source>
        <dbReference type="RuleBase" id="RU003927"/>
    </source>
</evidence>
<dbReference type="HAMAP" id="MF_01964">
    <property type="entry name" value="IMPDH"/>
    <property type="match status" value="1"/>
</dbReference>
<evidence type="ECO:0000256" key="9">
    <source>
        <dbReference type="ARBA" id="ARBA00023002"/>
    </source>
</evidence>
<evidence type="ECO:0000256" key="18">
    <source>
        <dbReference type="RuleBase" id="RU003928"/>
    </source>
</evidence>
<feature type="domain" description="CBS" evidence="19">
    <location>
        <begin position="152"/>
        <end position="210"/>
    </location>
</feature>
<dbReference type="CDD" id="cd04601">
    <property type="entry name" value="CBS_pair_IMPDH"/>
    <property type="match status" value="1"/>
</dbReference>
<feature type="domain" description="CBS" evidence="19">
    <location>
        <begin position="92"/>
        <end position="148"/>
    </location>
</feature>
<comment type="similarity">
    <text evidence="2 13 17">Belongs to the IMPDH/GMPR family.</text>
</comment>
<reference evidence="20" key="1">
    <citation type="journal article" date="2020" name="mSystems">
        <title>Genome- and Community-Level Interaction Insights into Carbon Utilization and Element Cycling Functions of Hydrothermarchaeota in Hydrothermal Sediment.</title>
        <authorList>
            <person name="Zhou Z."/>
            <person name="Liu Y."/>
            <person name="Xu W."/>
            <person name="Pan J."/>
            <person name="Luo Z.H."/>
            <person name="Li M."/>
        </authorList>
    </citation>
    <scope>NUCLEOTIDE SEQUENCE [LARGE SCALE GENOMIC DNA]</scope>
    <source>
        <strain evidence="20">SpSt-289</strain>
    </source>
</reference>
<dbReference type="InterPro" id="IPR015875">
    <property type="entry name" value="IMP_DH/GMP_Rdtase_CS"/>
</dbReference>
<dbReference type="EC" id="1.1.1.205" evidence="13 18"/>
<dbReference type="SUPFAM" id="SSF54631">
    <property type="entry name" value="CBS-domain pair"/>
    <property type="match status" value="1"/>
</dbReference>
<keyword evidence="8 13" id="KW-0630">Potassium</keyword>
<dbReference type="GO" id="GO:0006177">
    <property type="term" value="P:GMP biosynthetic process"/>
    <property type="evidence" value="ECO:0007669"/>
    <property type="project" value="UniProtKB-UniRule"/>
</dbReference>
<dbReference type="PROSITE" id="PS51371">
    <property type="entry name" value="CBS"/>
    <property type="match status" value="2"/>
</dbReference>
<dbReference type="PANTHER" id="PTHR11911:SF111">
    <property type="entry name" value="INOSINE-5'-MONOPHOSPHATE DEHYDROGENASE"/>
    <property type="match status" value="1"/>
</dbReference>
<evidence type="ECO:0000256" key="11">
    <source>
        <dbReference type="ARBA" id="ARBA00023122"/>
    </source>
</evidence>
<protein>
    <recommendedName>
        <fullName evidence="13 18">Inosine-5'-monophosphate dehydrogenase</fullName>
        <shortName evidence="13">IMP dehydrogenase</shortName>
        <shortName evidence="13">IMPD</shortName>
        <shortName evidence="13">IMPDH</shortName>
        <ecNumber evidence="13 18">1.1.1.205</ecNumber>
    </recommendedName>
</protein>
<evidence type="ECO:0000256" key="13">
    <source>
        <dbReference type="HAMAP-Rule" id="MF_01964"/>
    </source>
</evidence>
<dbReference type="SMART" id="SM01240">
    <property type="entry name" value="IMPDH"/>
    <property type="match status" value="1"/>
</dbReference>
<gene>
    <name evidence="13 20" type="primary">guaB</name>
    <name evidence="20" type="ORF">ENQ20_07515</name>
</gene>
<sequence length="484" mass="51696">MRPTKGLTFDDVLLVPRRSPVRSRMDVDVSSYLTRKIRLSIPILSANMDTVTEWKMAIAMARAGGIGIIHRFMSIEQQARQVEKVKRAQGLIVENPYTVFADATIAEAKRLMDQHEVGGLLVVDPNGRLVGIITRRDVLLAPESVRTVAQAMTPADHIVSVGPSVTSAEARAILYEHRLEKLPVVDREGAVVGLITLRDVERIEHRAQASMDEQGRLLVGAAIGVKPGELQRAEALLKAGADVLVLDIAHGHADHCIEMLQTLRRHFPDAQIVAGNVATAEGARDLAEAGADAVKVGIGPGSICTTRIVTGFGVPQLTAIMDAVRGLREAGFDTPVIADGGIRTSGDLVKALAAGASTVMIGSLFAGCEEAPGAPVIRDGQKVKVVRGMASLGAVIGRRNAEQNGDESAEEQQDWDKVVPEGVEAVVPYRGQVAEILHQLVGGLRSGLSYGGAHCIEELQRTAEFIEISAAGVRESRSHDVQKI</sequence>
<evidence type="ECO:0000256" key="7">
    <source>
        <dbReference type="ARBA" id="ARBA00022755"/>
    </source>
</evidence>
<feature type="binding site" evidence="13">
    <location>
        <position position="475"/>
    </location>
    <ligand>
        <name>K(+)</name>
        <dbReference type="ChEBI" id="CHEBI:29103"/>
        <note>ligand shared between two tetrameric partners</note>
    </ligand>
</feature>
<feature type="binding site" evidence="13">
    <location>
        <position position="247"/>
    </location>
    <ligand>
        <name>NAD(+)</name>
        <dbReference type="ChEBI" id="CHEBI:57540"/>
    </ligand>
</feature>
<evidence type="ECO:0000256" key="4">
    <source>
        <dbReference type="ARBA" id="ARBA00022723"/>
    </source>
</evidence>
<feature type="active site" description="Thioimidate intermediate" evidence="13">
    <location>
        <position position="304"/>
    </location>
</feature>
<evidence type="ECO:0000313" key="20">
    <source>
        <dbReference type="EMBL" id="HDX31329.1"/>
    </source>
</evidence>
<dbReference type="AlphaFoldDB" id="A0A7C1JZX2"/>
<feature type="binding site" evidence="13">
    <location>
        <position position="421"/>
    </location>
    <ligand>
        <name>IMP</name>
        <dbReference type="ChEBI" id="CHEBI:58053"/>
    </ligand>
</feature>
<dbReference type="Pfam" id="PF00478">
    <property type="entry name" value="IMPDH"/>
    <property type="match status" value="1"/>
</dbReference>
<proteinExistence type="inferred from homology"/>
<dbReference type="InterPro" id="IPR046342">
    <property type="entry name" value="CBS_dom_sf"/>
</dbReference>
<evidence type="ECO:0000256" key="2">
    <source>
        <dbReference type="ARBA" id="ARBA00005502"/>
    </source>
</evidence>
<evidence type="ECO:0000256" key="16">
    <source>
        <dbReference type="PROSITE-ProRule" id="PRU00703"/>
    </source>
</evidence>
<evidence type="ECO:0000256" key="12">
    <source>
        <dbReference type="ARBA" id="ARBA00048028"/>
    </source>
</evidence>
<dbReference type="PROSITE" id="PS00487">
    <property type="entry name" value="IMP_DH_GMP_RED"/>
    <property type="match status" value="1"/>
</dbReference>
<feature type="binding site" description="in other chain" evidence="13 15">
    <location>
        <position position="299"/>
    </location>
    <ligand>
        <name>K(+)</name>
        <dbReference type="ChEBI" id="CHEBI:29103"/>
        <note>ligand shared between two tetrameric partners</note>
    </ligand>
</feature>
<feature type="binding site" description="in other chain" evidence="13 15">
    <location>
        <position position="301"/>
    </location>
    <ligand>
        <name>K(+)</name>
        <dbReference type="ChEBI" id="CHEBI:29103"/>
        <note>ligand shared between two tetrameric partners</note>
    </ligand>
</feature>
<comment type="caution">
    <text evidence="20">The sequence shown here is derived from an EMBL/GenBank/DDBJ whole genome shotgun (WGS) entry which is preliminary data.</text>
</comment>
<comment type="pathway">
    <text evidence="13 18">Purine metabolism; XMP biosynthesis via de novo pathway; XMP from IMP: step 1/1.</text>
</comment>
<dbReference type="Gene3D" id="3.20.20.70">
    <property type="entry name" value="Aldolase class I"/>
    <property type="match status" value="1"/>
</dbReference>
<dbReference type="PIRSF" id="PIRSF000130">
    <property type="entry name" value="IMPDH"/>
    <property type="match status" value="1"/>
</dbReference>
<comment type="caution">
    <text evidence="13">Lacks conserved residue(s) required for the propagation of feature annotation.</text>
</comment>
<feature type="binding site" evidence="13 14">
    <location>
        <begin position="297"/>
        <end position="299"/>
    </location>
    <ligand>
        <name>NAD(+)</name>
        <dbReference type="ChEBI" id="CHEBI:57540"/>
    </ligand>
</feature>
<accession>A0A7C1JZX2</accession>
<feature type="binding site" evidence="13">
    <location>
        <begin position="339"/>
        <end position="341"/>
    </location>
    <ligand>
        <name>IMP</name>
        <dbReference type="ChEBI" id="CHEBI:58053"/>
    </ligand>
</feature>
<comment type="catalytic activity">
    <reaction evidence="12 13 18">
        <text>IMP + NAD(+) + H2O = XMP + NADH + H(+)</text>
        <dbReference type="Rhea" id="RHEA:11708"/>
        <dbReference type="ChEBI" id="CHEBI:15377"/>
        <dbReference type="ChEBI" id="CHEBI:15378"/>
        <dbReference type="ChEBI" id="CHEBI:57464"/>
        <dbReference type="ChEBI" id="CHEBI:57540"/>
        <dbReference type="ChEBI" id="CHEBI:57945"/>
        <dbReference type="ChEBI" id="CHEBI:58053"/>
        <dbReference type="EC" id="1.1.1.205"/>
    </reaction>
</comment>
<dbReference type="FunFam" id="3.20.20.70:FF:000003">
    <property type="entry name" value="GMP reductase"/>
    <property type="match status" value="1"/>
</dbReference>
<evidence type="ECO:0000256" key="5">
    <source>
        <dbReference type="ARBA" id="ARBA00022737"/>
    </source>
</evidence>
<keyword evidence="9 13" id="KW-0560">Oxidoreductase</keyword>
<feature type="binding site" evidence="14">
    <location>
        <begin position="247"/>
        <end position="249"/>
    </location>
    <ligand>
        <name>NAD(+)</name>
        <dbReference type="ChEBI" id="CHEBI:57540"/>
    </ligand>
</feature>
<keyword evidence="11 16" id="KW-0129">CBS domain</keyword>
<evidence type="ECO:0000256" key="3">
    <source>
        <dbReference type="ARBA" id="ARBA00011881"/>
    </source>
</evidence>
<dbReference type="GO" id="GO:0003938">
    <property type="term" value="F:IMP dehydrogenase activity"/>
    <property type="evidence" value="ECO:0007669"/>
    <property type="project" value="UniProtKB-UniRule"/>
</dbReference>
<dbReference type="Pfam" id="PF00571">
    <property type="entry name" value="CBS"/>
    <property type="match status" value="2"/>
</dbReference>
<comment type="subunit">
    <text evidence="3 13">Homotetramer.</text>
</comment>
<evidence type="ECO:0000256" key="6">
    <source>
        <dbReference type="ARBA" id="ARBA00022749"/>
    </source>
</evidence>
<dbReference type="GO" id="GO:0006183">
    <property type="term" value="P:GTP biosynthetic process"/>
    <property type="evidence" value="ECO:0007669"/>
    <property type="project" value="TreeGrafter"/>
</dbReference>